<evidence type="ECO:0000313" key="1">
    <source>
        <dbReference type="EMBL" id="SFA46107.1"/>
    </source>
</evidence>
<dbReference type="RefSeq" id="WP_090948775.1">
    <property type="nucleotide sequence ID" value="NZ_FOJS01000011.1"/>
</dbReference>
<evidence type="ECO:0000313" key="2">
    <source>
        <dbReference type="Proteomes" id="UP000198650"/>
    </source>
</evidence>
<dbReference type="OrthoDB" id="2361079at2"/>
<reference evidence="2" key="1">
    <citation type="submission" date="2016-10" db="EMBL/GenBank/DDBJ databases">
        <authorList>
            <person name="Varghese N."/>
            <person name="Submissions S."/>
        </authorList>
    </citation>
    <scope>NUCLEOTIDE SEQUENCE [LARGE SCALE GENOMIC DNA]</scope>
    <source>
        <strain evidence="2">M1</strain>
    </source>
</reference>
<organism evidence="1 2">
    <name type="scientific">Parageobacillus thermantarcticus</name>
    <dbReference type="NCBI Taxonomy" id="186116"/>
    <lineage>
        <taxon>Bacteria</taxon>
        <taxon>Bacillati</taxon>
        <taxon>Bacillota</taxon>
        <taxon>Bacilli</taxon>
        <taxon>Bacillales</taxon>
        <taxon>Anoxybacillaceae</taxon>
        <taxon>Parageobacillus</taxon>
    </lineage>
</organism>
<accession>A0A1I0T346</accession>
<sequence length="123" mass="14769">MEKQLKALTEKLLDYNKQFAYISQQAQQRQKEPDFFAEVKPFADQVKRVVDEWKQMALLWVKKARPKHIYEMQIETAADNIEKVSVEAFYPSVPTRRIKQFCRSIEYTLLLVQERLEESGKRW</sequence>
<dbReference type="Gene3D" id="1.20.120.440">
    <property type="entry name" value="YppE-like"/>
    <property type="match status" value="1"/>
</dbReference>
<dbReference type="InterPro" id="IPR014913">
    <property type="entry name" value="YppE-like"/>
</dbReference>
<keyword evidence="2" id="KW-1185">Reference proteome</keyword>
<proteinExistence type="predicted"/>
<dbReference type="InterPro" id="IPR023351">
    <property type="entry name" value="YppE-like_sf"/>
</dbReference>
<protein>
    <recommendedName>
        <fullName evidence="3">DUF1798 family protein</fullName>
    </recommendedName>
</protein>
<dbReference type="SUPFAM" id="SSF140415">
    <property type="entry name" value="YppE-like"/>
    <property type="match status" value="1"/>
</dbReference>
<dbReference type="Proteomes" id="UP000198650">
    <property type="component" value="Unassembled WGS sequence"/>
</dbReference>
<dbReference type="STRING" id="186116.SAMN05192569_101121"/>
<evidence type="ECO:0008006" key="3">
    <source>
        <dbReference type="Google" id="ProtNLM"/>
    </source>
</evidence>
<gene>
    <name evidence="1" type="ORF">SAMN05192569_101121</name>
</gene>
<name>A0A1I0T346_9BACL</name>
<dbReference type="AlphaFoldDB" id="A0A1I0T346"/>
<dbReference type="Pfam" id="PF08807">
    <property type="entry name" value="DUF1798"/>
    <property type="match status" value="1"/>
</dbReference>
<dbReference type="EMBL" id="FOJS01000011">
    <property type="protein sequence ID" value="SFA46107.1"/>
    <property type="molecule type" value="Genomic_DNA"/>
</dbReference>